<dbReference type="EMBL" id="CP066744">
    <property type="protein sequence ID" value="QQK07928.1"/>
    <property type="molecule type" value="Genomic_DNA"/>
</dbReference>
<sequence length="420" mass="48275">MSKDIKNVWIINHYADPPNIGKFNRHYNFAKNLIERGYNVKIFTASTIHTTPINMITNDSKYKVDYYNGVEYIFIKTSTYDNSDYKRVLNILQYFIKVPFVTKKFGKPDLIFASSPHPLTWIAAKRVADRTGAYFVTETRDLWPETFVAMGKMKKNSIPAKILYRIERKIFEASDRLIFTMPGGADYVKEIGLDSSKADYINNGIVLKNFYDNVKNTNYIDEDLSDPNIFKVVFTGAIGRANDLGRFIRAFEIIKKEGFDDIKFLIFGDRGEKEELEAYCKEKGIENVVFKGRVNKSEVPSILTQSDLQVLSLANLPSLFKYGLSPNKLFEYLAAGKPVISNGECGYDLLEEKKCGKTVKGDSIEDMANGILFFYDLFKNNKEEYDVYCSNALKTVKEFDFSVLTDRLEDTFRKIQQEEI</sequence>
<evidence type="ECO:0000313" key="1">
    <source>
        <dbReference type="EMBL" id="QQK07928.1"/>
    </source>
</evidence>
<proteinExistence type="predicted"/>
<reference evidence="1 2" key="1">
    <citation type="journal article" date="2022" name="Int. J. Syst. Evol. Microbiol.">
        <title>Miniphocaeibacter halophilus sp. nov., an ammonium-tolerant acetate-producing bacterium isolated from a biogas system.</title>
        <authorList>
            <person name="Schnurer A."/>
            <person name="Singh A."/>
            <person name="Bi S."/>
            <person name="Qiao W."/>
            <person name="Westerholm M."/>
        </authorList>
    </citation>
    <scope>NUCLEOTIDE SEQUENCE [LARGE SCALE GENOMIC DNA]</scope>
    <source>
        <strain evidence="1 2">AMB_01</strain>
    </source>
</reference>
<protein>
    <submittedName>
        <fullName evidence="1">Glycosyltransferase family 4 protein</fullName>
    </submittedName>
</protein>
<accession>A0AC61N467</accession>
<organism evidence="1 2">
    <name type="scientific">Miniphocaeibacter halophilus</name>
    <dbReference type="NCBI Taxonomy" id="2931922"/>
    <lineage>
        <taxon>Bacteria</taxon>
        <taxon>Bacillati</taxon>
        <taxon>Bacillota</taxon>
        <taxon>Tissierellia</taxon>
        <taxon>Tissierellales</taxon>
        <taxon>Peptoniphilaceae</taxon>
        <taxon>Miniphocaeibacter</taxon>
    </lineage>
</organism>
<gene>
    <name evidence="1" type="ORF">JFY71_11785</name>
</gene>
<evidence type="ECO:0000313" key="2">
    <source>
        <dbReference type="Proteomes" id="UP000595814"/>
    </source>
</evidence>
<name>A0AC61N467_9FIRM</name>
<keyword evidence="2" id="KW-1185">Reference proteome</keyword>
<dbReference type="Proteomes" id="UP000595814">
    <property type="component" value="Chromosome"/>
</dbReference>